<accession>A0AAD6C0X9</accession>
<feature type="region of interest" description="Disordered" evidence="2">
    <location>
        <begin position="546"/>
        <end position="615"/>
    </location>
</feature>
<keyword evidence="4" id="KW-1185">Reference proteome</keyword>
<gene>
    <name evidence="3" type="ORF">N7458_007348</name>
</gene>
<dbReference type="EMBL" id="JAPVEA010000007">
    <property type="protein sequence ID" value="KAJ5443476.1"/>
    <property type="molecule type" value="Genomic_DNA"/>
</dbReference>
<feature type="coiled-coil region" evidence="1">
    <location>
        <begin position="1"/>
        <end position="28"/>
    </location>
</feature>
<sequence length="671" mass="77285">MTSLGEQLSSLDAENDRLINERREQDAELRWEPCQTGPTWVTENKGHKLSVAEIEYVQDLPEYPNTSEGGYGYVVPAAGRSAEQIRALVESTLFTGEIPSLIEACCAVEGTLKKSPKCGYARIQGPGTWDRLKCNVRFDWLIPGDLDRCPYFLFISTGRHMHPPVPPKRSPIEVVQGLKRLITEMERPDLTITKFLASPELQQFCLKYSHYTLTELHTSFVNTDRLATIIRKQRLLSFPQGQSVNGVIFERARNDEVKGYVREISIDPDGIMVICMLDGQAHLLAKANSYEVDMSFKRVKHKEIKEVVFASFFSDLGRIRTLCRVFTTIETREGYHRLFRRVYLLLEKITKQRPTFRILDSIGLNAVVMDMDTKQYFGFADFLHEFDHEHRGGPYLMRQMTLFCHIHFTRGVNEALKRAGGGNPGIRQRMLELLYAQDRAGYEAVIDNIILLEPSLAAWAEHKRQYWVMCGLNPACSESPPPGYESIRRNTNTAEQTHHKSNTRRKQQPLLSAILSSLKLDRQDIQEYNISRQWAIPSRYANSSPEASLIRHLQTAQNRRASRNRERQDSEPPLERVSSSGVPYRGRSSTSSSSRSRSVSRRITPYLIPPSTQEDPTILELKRKLEEDELRHKPKIQRIRQEREQQEEEDRLLEAKIRLRARQKEWEQGGS</sequence>
<dbReference type="GeneID" id="81600973"/>
<keyword evidence="1" id="KW-0175">Coiled coil</keyword>
<feature type="compositionally biased region" description="Basic and acidic residues" evidence="2">
    <location>
        <begin position="563"/>
        <end position="574"/>
    </location>
</feature>
<dbReference type="AlphaFoldDB" id="A0AAD6C0X9"/>
<feature type="region of interest" description="Disordered" evidence="2">
    <location>
        <begin position="627"/>
        <end position="649"/>
    </location>
</feature>
<dbReference type="RefSeq" id="XP_056763556.1">
    <property type="nucleotide sequence ID" value="XM_056910730.1"/>
</dbReference>
<proteinExistence type="predicted"/>
<evidence type="ECO:0000256" key="1">
    <source>
        <dbReference type="SAM" id="Coils"/>
    </source>
</evidence>
<comment type="caution">
    <text evidence="3">The sequence shown here is derived from an EMBL/GenBank/DDBJ whole genome shotgun (WGS) entry which is preliminary data.</text>
</comment>
<protein>
    <submittedName>
        <fullName evidence="3">Uncharacterized protein</fullName>
    </submittedName>
</protein>
<evidence type="ECO:0000313" key="3">
    <source>
        <dbReference type="EMBL" id="KAJ5443476.1"/>
    </source>
</evidence>
<reference evidence="3" key="2">
    <citation type="journal article" date="2023" name="IMA Fungus">
        <title>Comparative genomic study of the Penicillium genus elucidates a diverse pangenome and 15 lateral gene transfer events.</title>
        <authorList>
            <person name="Petersen C."/>
            <person name="Sorensen T."/>
            <person name="Nielsen M.R."/>
            <person name="Sondergaard T.E."/>
            <person name="Sorensen J.L."/>
            <person name="Fitzpatrick D.A."/>
            <person name="Frisvad J.C."/>
            <person name="Nielsen K.L."/>
        </authorList>
    </citation>
    <scope>NUCLEOTIDE SEQUENCE</scope>
    <source>
        <strain evidence="3">IBT 16125</strain>
    </source>
</reference>
<organism evidence="3 4">
    <name type="scientific">Penicillium daleae</name>
    <dbReference type="NCBI Taxonomy" id="63821"/>
    <lineage>
        <taxon>Eukaryota</taxon>
        <taxon>Fungi</taxon>
        <taxon>Dikarya</taxon>
        <taxon>Ascomycota</taxon>
        <taxon>Pezizomycotina</taxon>
        <taxon>Eurotiomycetes</taxon>
        <taxon>Eurotiomycetidae</taxon>
        <taxon>Eurotiales</taxon>
        <taxon>Aspergillaceae</taxon>
        <taxon>Penicillium</taxon>
    </lineage>
</organism>
<reference evidence="3" key="1">
    <citation type="submission" date="2022-12" db="EMBL/GenBank/DDBJ databases">
        <authorList>
            <person name="Petersen C."/>
        </authorList>
    </citation>
    <scope>NUCLEOTIDE SEQUENCE</scope>
    <source>
        <strain evidence="3">IBT 16125</strain>
    </source>
</reference>
<feature type="compositionally biased region" description="Low complexity" evidence="2">
    <location>
        <begin position="585"/>
        <end position="597"/>
    </location>
</feature>
<name>A0AAD6C0X9_9EURO</name>
<evidence type="ECO:0000256" key="2">
    <source>
        <dbReference type="SAM" id="MobiDB-lite"/>
    </source>
</evidence>
<evidence type="ECO:0000313" key="4">
    <source>
        <dbReference type="Proteomes" id="UP001213681"/>
    </source>
</evidence>
<dbReference type="Proteomes" id="UP001213681">
    <property type="component" value="Unassembled WGS sequence"/>
</dbReference>